<organism evidence="10 11">
    <name type="scientific">Spiribacter pallidus</name>
    <dbReference type="NCBI Taxonomy" id="1987936"/>
    <lineage>
        <taxon>Bacteria</taxon>
        <taxon>Pseudomonadati</taxon>
        <taxon>Pseudomonadota</taxon>
        <taxon>Gammaproteobacteria</taxon>
        <taxon>Chromatiales</taxon>
        <taxon>Ectothiorhodospiraceae</taxon>
        <taxon>Spiribacter</taxon>
    </lineage>
</organism>
<evidence type="ECO:0000256" key="5">
    <source>
        <dbReference type="ARBA" id="ARBA00022960"/>
    </source>
</evidence>
<dbReference type="NCBIfam" id="TIGR03426">
    <property type="entry name" value="shape_MreD"/>
    <property type="match status" value="1"/>
</dbReference>
<feature type="transmembrane region" description="Helical" evidence="9">
    <location>
        <begin position="134"/>
        <end position="155"/>
    </location>
</feature>
<feature type="transmembrane region" description="Helical" evidence="9">
    <location>
        <begin position="104"/>
        <end position="122"/>
    </location>
</feature>
<keyword evidence="4 9" id="KW-0812">Transmembrane</keyword>
<dbReference type="InterPro" id="IPR007227">
    <property type="entry name" value="Cell_shape_determining_MreD"/>
</dbReference>
<dbReference type="Pfam" id="PF04093">
    <property type="entry name" value="MreD"/>
    <property type="match status" value="1"/>
</dbReference>
<proteinExistence type="inferred from homology"/>
<gene>
    <name evidence="10" type="primary">mreD</name>
    <name evidence="10" type="ORF">V6X73_02450</name>
</gene>
<evidence type="ECO:0000256" key="8">
    <source>
        <dbReference type="PIRNR" id="PIRNR018472"/>
    </source>
</evidence>
<dbReference type="Proteomes" id="UP001556709">
    <property type="component" value="Unassembled WGS sequence"/>
</dbReference>
<evidence type="ECO:0000256" key="4">
    <source>
        <dbReference type="ARBA" id="ARBA00022692"/>
    </source>
</evidence>
<dbReference type="PANTHER" id="PTHR37484">
    <property type="entry name" value="ROD SHAPE-DETERMINING PROTEIN MRED"/>
    <property type="match status" value="1"/>
</dbReference>
<evidence type="ECO:0000256" key="2">
    <source>
        <dbReference type="ARBA" id="ARBA00007776"/>
    </source>
</evidence>
<dbReference type="PANTHER" id="PTHR37484:SF1">
    <property type="entry name" value="ROD SHAPE-DETERMINING PROTEIN MRED"/>
    <property type="match status" value="1"/>
</dbReference>
<sequence length="162" mass="18388">MNSARRQGLWIILVTIGLALVLSILPLPAGWQVWRPEWSALVLIYWALALPERVGVGVAWTVGLLQDVLQATPLGAHALAYAVAAYLTIQLYQRIRNVPIWQQALTVLVLMLLIRLILLVSRGLLAEPVNDWRFWLPAVTGTLIWPLVFAVLRFLRRYYRVS</sequence>
<evidence type="ECO:0000256" key="6">
    <source>
        <dbReference type="ARBA" id="ARBA00022989"/>
    </source>
</evidence>
<reference evidence="10 11" key="1">
    <citation type="submission" date="2024-02" db="EMBL/GenBank/DDBJ databases">
        <title>New especies of Spiribacter isolated from saline water.</title>
        <authorList>
            <person name="Leon M.J."/>
            <person name="De La Haba R."/>
            <person name="Sanchez-Porro C."/>
            <person name="Ventosa A."/>
        </authorList>
    </citation>
    <scope>NUCLEOTIDE SEQUENCE [LARGE SCALE GENOMIC DNA]</scope>
    <source>
        <strain evidence="11">ag22IC6-390</strain>
    </source>
</reference>
<keyword evidence="7 8" id="KW-0472">Membrane</keyword>
<dbReference type="InterPro" id="IPR026034">
    <property type="entry name" value="MreD_proteobac"/>
</dbReference>
<comment type="similarity">
    <text evidence="2 8">Belongs to the MreD family.</text>
</comment>
<evidence type="ECO:0000313" key="10">
    <source>
        <dbReference type="EMBL" id="MEX0468597.1"/>
    </source>
</evidence>
<accession>A0ABV3TAE2</accession>
<dbReference type="PIRSF" id="PIRSF018472">
    <property type="entry name" value="MreD_proteobac"/>
    <property type="match status" value="1"/>
</dbReference>
<keyword evidence="5 8" id="KW-0133">Cell shape</keyword>
<evidence type="ECO:0000256" key="1">
    <source>
        <dbReference type="ARBA" id="ARBA00004651"/>
    </source>
</evidence>
<protein>
    <recommendedName>
        <fullName evidence="8">Rod shape-determining protein MreD</fullName>
    </recommendedName>
</protein>
<comment type="caution">
    <text evidence="10">The sequence shown here is derived from an EMBL/GenBank/DDBJ whole genome shotgun (WGS) entry which is preliminary data.</text>
</comment>
<evidence type="ECO:0000256" key="7">
    <source>
        <dbReference type="ARBA" id="ARBA00023136"/>
    </source>
</evidence>
<feature type="transmembrane region" description="Helical" evidence="9">
    <location>
        <begin position="9"/>
        <end position="31"/>
    </location>
</feature>
<feature type="transmembrane region" description="Helical" evidence="9">
    <location>
        <begin position="74"/>
        <end position="92"/>
    </location>
</feature>
<evidence type="ECO:0000256" key="3">
    <source>
        <dbReference type="ARBA" id="ARBA00022475"/>
    </source>
</evidence>
<keyword evidence="3 8" id="KW-1003">Cell membrane</keyword>
<keyword evidence="11" id="KW-1185">Reference proteome</keyword>
<keyword evidence="6 9" id="KW-1133">Transmembrane helix</keyword>
<keyword evidence="8" id="KW-0997">Cell inner membrane</keyword>
<dbReference type="RefSeq" id="WP_367957903.1">
    <property type="nucleotide sequence ID" value="NZ_JBAKFH010000003.1"/>
</dbReference>
<evidence type="ECO:0000256" key="9">
    <source>
        <dbReference type="SAM" id="Phobius"/>
    </source>
</evidence>
<comment type="subcellular location">
    <subcellularLocation>
        <location evidence="8">Cell inner membrane</location>
    </subcellularLocation>
    <subcellularLocation>
        <location evidence="1">Cell membrane</location>
        <topology evidence="1">Multi-pass membrane protein</topology>
    </subcellularLocation>
</comment>
<comment type="function">
    <text evidence="8">Involved in formation of the rod shape of the cell. May also contribute to regulation of formation of penicillin-binding proteins.</text>
</comment>
<evidence type="ECO:0000313" key="11">
    <source>
        <dbReference type="Proteomes" id="UP001556709"/>
    </source>
</evidence>
<name>A0ABV3TAE2_9GAMM</name>
<dbReference type="EMBL" id="JBAKFM010000001">
    <property type="protein sequence ID" value="MEX0468597.1"/>
    <property type="molecule type" value="Genomic_DNA"/>
</dbReference>